<gene>
    <name evidence="1" type="ORF">OPV22_016432</name>
</gene>
<dbReference type="Gene3D" id="2.40.40.20">
    <property type="match status" value="1"/>
</dbReference>
<evidence type="ECO:0000313" key="1">
    <source>
        <dbReference type="EMBL" id="KAJ8483947.1"/>
    </source>
</evidence>
<reference evidence="1 2" key="1">
    <citation type="submission" date="2022-12" db="EMBL/GenBank/DDBJ databases">
        <title>Chromosome-scale assembly of the Ensete ventricosum genome.</title>
        <authorList>
            <person name="Dussert Y."/>
            <person name="Stocks J."/>
            <person name="Wendawek A."/>
            <person name="Woldeyes F."/>
            <person name="Nichols R.A."/>
            <person name="Borrell J.S."/>
        </authorList>
    </citation>
    <scope>NUCLEOTIDE SEQUENCE [LARGE SCALE GENOMIC DNA]</scope>
    <source>
        <strain evidence="2">cv. Maze</strain>
        <tissue evidence="1">Seeds</tissue>
    </source>
</reference>
<accession>A0AAV8QPW2</accession>
<name>A0AAV8QPW2_ENSVE</name>
<comment type="caution">
    <text evidence="1">The sequence shown here is derived from an EMBL/GenBank/DDBJ whole genome shotgun (WGS) entry which is preliminary data.</text>
</comment>
<protein>
    <submittedName>
        <fullName evidence="1">Uncharacterized protein</fullName>
    </submittedName>
</protein>
<dbReference type="Proteomes" id="UP001222027">
    <property type="component" value="Unassembled WGS sequence"/>
</dbReference>
<dbReference type="EMBL" id="JAQQAF010000005">
    <property type="protein sequence ID" value="KAJ8483947.1"/>
    <property type="molecule type" value="Genomic_DNA"/>
</dbReference>
<proteinExistence type="predicted"/>
<organism evidence="1 2">
    <name type="scientific">Ensete ventricosum</name>
    <name type="common">Abyssinian banana</name>
    <name type="synonym">Musa ensete</name>
    <dbReference type="NCBI Taxonomy" id="4639"/>
    <lineage>
        <taxon>Eukaryota</taxon>
        <taxon>Viridiplantae</taxon>
        <taxon>Streptophyta</taxon>
        <taxon>Embryophyta</taxon>
        <taxon>Tracheophyta</taxon>
        <taxon>Spermatophyta</taxon>
        <taxon>Magnoliopsida</taxon>
        <taxon>Liliopsida</taxon>
        <taxon>Zingiberales</taxon>
        <taxon>Musaceae</taxon>
        <taxon>Ensete</taxon>
    </lineage>
</organism>
<keyword evidence="2" id="KW-1185">Reference proteome</keyword>
<sequence>MAGSSTADSMTVVNTPSQDLALTNFTYSSSTDLDKCAAPGSNDVLVLVGDSVVLTLRYPSSASQLGMPQGINQKELEAIILQAVPTELEIH</sequence>
<dbReference type="AlphaFoldDB" id="A0AAV8QPW2"/>
<evidence type="ECO:0000313" key="2">
    <source>
        <dbReference type="Proteomes" id="UP001222027"/>
    </source>
</evidence>